<keyword evidence="6 8" id="KW-0732">Signal</keyword>
<evidence type="ECO:0000256" key="1">
    <source>
        <dbReference type="ARBA" id="ARBA00003489"/>
    </source>
</evidence>
<dbReference type="Gene3D" id="3.40.190.10">
    <property type="entry name" value="Periplasmic binding protein-like II"/>
    <property type="match status" value="1"/>
</dbReference>
<dbReference type="PANTHER" id="PTHR30290">
    <property type="entry name" value="PERIPLASMIC BINDING COMPONENT OF ABC TRANSPORTER"/>
    <property type="match status" value="1"/>
</dbReference>
<dbReference type="SUPFAM" id="SSF53850">
    <property type="entry name" value="Periplasmic binding protein-like II"/>
    <property type="match status" value="1"/>
</dbReference>
<evidence type="ECO:0000256" key="5">
    <source>
        <dbReference type="ARBA" id="ARBA00022448"/>
    </source>
</evidence>
<comment type="similarity">
    <text evidence="3">Belongs to the bacterial solute-binding protein 5 family.</text>
</comment>
<dbReference type="GO" id="GO:0043190">
    <property type="term" value="C:ATP-binding cassette (ABC) transporter complex"/>
    <property type="evidence" value="ECO:0007669"/>
    <property type="project" value="InterPro"/>
</dbReference>
<feature type="signal peptide" evidence="8">
    <location>
        <begin position="1"/>
        <end position="23"/>
    </location>
</feature>
<dbReference type="Gene3D" id="3.90.76.10">
    <property type="entry name" value="Dipeptide-binding Protein, Domain 1"/>
    <property type="match status" value="1"/>
</dbReference>
<keyword evidence="5" id="KW-0813">Transport</keyword>
<evidence type="ECO:0000259" key="9">
    <source>
        <dbReference type="Pfam" id="PF00496"/>
    </source>
</evidence>
<evidence type="ECO:0000256" key="6">
    <source>
        <dbReference type="ARBA" id="ARBA00022729"/>
    </source>
</evidence>
<evidence type="ECO:0000256" key="7">
    <source>
        <dbReference type="ARBA" id="ARBA00022764"/>
    </source>
</evidence>
<proteinExistence type="inferred from homology"/>
<dbReference type="PANTHER" id="PTHR30290:SF32">
    <property type="entry name" value="GLUTATHIONE-BINDING PROTEIN GSIB"/>
    <property type="match status" value="1"/>
</dbReference>
<keyword evidence="7" id="KW-0574">Periplasm</keyword>
<sequence length="509" mass="56114">MKAKHLVLALMMVLIISAIPLFAAGKDIIYASDSTTKTLDPHDTSDTYSGAIERAICQGLLGFDKNLNIIPLLAESYTYNDSATEFTFKLRKGITFHDGAPFNAQAVKVNIDRLMTGKYVRSSLMAPVKEVKIIDDYTVKFILKEPFGAFLNALAHPGALMLSPKALQEYGDDVSKHPVGTGPFMFSEMVSGSYVLIKKNPNYWRGTVKVDSIKFVPIPENGSRVAMLRAGQAQYIYPMPAELLKLVENDPNIDVIKQPSIIERYLILNTKSKPLSDERVRQAINYALDKKAIINIAWGGAATEADSIFPSALPFFKKQGPWPYDLAKAKALMKEAGYENGFKVVFLTPNASARLRATEMVQQQLKAIGITGDIQSMDVASFYDKLAKNKLETVGETPFIAFGGWSSSTGDADWATRPLISTEAFPPNMSNYGFFEDKTVDNLIKAGLTTADPKVRANAYAQLQDYVWSKAPWGYLFVDTLIAAKSKNIKGIYPMADGAFTVEEAEIVQ</sequence>
<comment type="function">
    <text evidence="1">Part of the ABC transporter complex GsiABCD involved in glutathione import. Binds glutathione.</text>
</comment>
<evidence type="ECO:0000313" key="10">
    <source>
        <dbReference type="EMBL" id="SLM12797.1"/>
    </source>
</evidence>
<name>A0A3P3XIF5_9SPIR</name>
<evidence type="ECO:0000256" key="3">
    <source>
        <dbReference type="ARBA" id="ARBA00005695"/>
    </source>
</evidence>
<evidence type="ECO:0000256" key="8">
    <source>
        <dbReference type="SAM" id="SignalP"/>
    </source>
</evidence>
<dbReference type="GO" id="GO:0042938">
    <property type="term" value="P:dipeptide transport"/>
    <property type="evidence" value="ECO:0007669"/>
    <property type="project" value="TreeGrafter"/>
</dbReference>
<protein>
    <recommendedName>
        <fullName evidence="4">Glutathione-binding protein GsiB</fullName>
    </recommendedName>
</protein>
<dbReference type="PIRSF" id="PIRSF002741">
    <property type="entry name" value="MppA"/>
    <property type="match status" value="1"/>
</dbReference>
<dbReference type="EMBL" id="FWDM01000019">
    <property type="protein sequence ID" value="SLM12797.1"/>
    <property type="molecule type" value="Genomic_DNA"/>
</dbReference>
<dbReference type="AlphaFoldDB" id="A0A3P3XIF5"/>
<dbReference type="InterPro" id="IPR039424">
    <property type="entry name" value="SBP_5"/>
</dbReference>
<dbReference type="GO" id="GO:1904680">
    <property type="term" value="F:peptide transmembrane transporter activity"/>
    <property type="evidence" value="ECO:0007669"/>
    <property type="project" value="TreeGrafter"/>
</dbReference>
<dbReference type="CDD" id="cd08499">
    <property type="entry name" value="PBP2_Ylib_like"/>
    <property type="match status" value="1"/>
</dbReference>
<dbReference type="Pfam" id="PF00496">
    <property type="entry name" value="SBP_bac_5"/>
    <property type="match status" value="1"/>
</dbReference>
<feature type="chain" id="PRO_5018133848" description="Glutathione-binding protein GsiB" evidence="8">
    <location>
        <begin position="24"/>
        <end position="509"/>
    </location>
</feature>
<dbReference type="Gene3D" id="3.10.105.10">
    <property type="entry name" value="Dipeptide-binding Protein, Domain 3"/>
    <property type="match status" value="1"/>
</dbReference>
<dbReference type="InterPro" id="IPR030678">
    <property type="entry name" value="Peptide/Ni-bd"/>
</dbReference>
<dbReference type="GO" id="GO:0030288">
    <property type="term" value="C:outer membrane-bounded periplasmic space"/>
    <property type="evidence" value="ECO:0007669"/>
    <property type="project" value="TreeGrafter"/>
</dbReference>
<dbReference type="InterPro" id="IPR000914">
    <property type="entry name" value="SBP_5_dom"/>
</dbReference>
<gene>
    <name evidence="10" type="primary">dppA</name>
    <name evidence="10" type="ORF">SPIROBIBN47_260049</name>
</gene>
<reference evidence="10" key="1">
    <citation type="submission" date="2017-02" db="EMBL/GenBank/DDBJ databases">
        <authorList>
            <person name="Regsiter A."/>
            <person name="William W."/>
        </authorList>
    </citation>
    <scope>NUCLEOTIDE SEQUENCE</scope>
    <source>
        <strain evidence="10">Bib</strain>
    </source>
</reference>
<evidence type="ECO:0000256" key="4">
    <source>
        <dbReference type="ARBA" id="ARBA00017393"/>
    </source>
</evidence>
<organism evidence="10">
    <name type="scientific">uncultured spirochete</name>
    <dbReference type="NCBI Taxonomy" id="156406"/>
    <lineage>
        <taxon>Bacteria</taxon>
        <taxon>Pseudomonadati</taxon>
        <taxon>Spirochaetota</taxon>
        <taxon>Spirochaetia</taxon>
        <taxon>Spirochaetales</taxon>
        <taxon>environmental samples</taxon>
    </lineage>
</organism>
<comment type="subcellular location">
    <subcellularLocation>
        <location evidence="2">Periplasm</location>
    </subcellularLocation>
</comment>
<evidence type="ECO:0000256" key="2">
    <source>
        <dbReference type="ARBA" id="ARBA00004418"/>
    </source>
</evidence>
<feature type="domain" description="Solute-binding protein family 5" evidence="9">
    <location>
        <begin position="69"/>
        <end position="421"/>
    </location>
</feature>
<accession>A0A3P3XIF5</accession>